<dbReference type="EMBL" id="BARW01041755">
    <property type="protein sequence ID" value="GAJ17832.1"/>
    <property type="molecule type" value="Genomic_DNA"/>
</dbReference>
<evidence type="ECO:0000313" key="1">
    <source>
        <dbReference type="EMBL" id="GAJ17832.1"/>
    </source>
</evidence>
<accession>X1VHE2</accession>
<gene>
    <name evidence="1" type="ORF">S12H4_62321</name>
</gene>
<name>X1VHE2_9ZZZZ</name>
<sequence length="86" mass="9351">FSVIVCNIPSYAAGSYQWFITYGGQYWGMIDPQAGIWIPISDPITVADVLPSGVLKATLHAGPYQSWTFTASRTFKETTLDSPGCS</sequence>
<organism evidence="1">
    <name type="scientific">marine sediment metagenome</name>
    <dbReference type="NCBI Taxonomy" id="412755"/>
    <lineage>
        <taxon>unclassified sequences</taxon>
        <taxon>metagenomes</taxon>
        <taxon>ecological metagenomes</taxon>
    </lineage>
</organism>
<feature type="non-terminal residue" evidence="1">
    <location>
        <position position="86"/>
    </location>
</feature>
<dbReference type="AlphaFoldDB" id="X1VHE2"/>
<protein>
    <submittedName>
        <fullName evidence="1">Uncharacterized protein</fullName>
    </submittedName>
</protein>
<reference evidence="1" key="1">
    <citation type="journal article" date="2014" name="Front. Microbiol.">
        <title>High frequency of phylogenetically diverse reductive dehalogenase-homologous genes in deep subseafloor sedimentary metagenomes.</title>
        <authorList>
            <person name="Kawai M."/>
            <person name="Futagami T."/>
            <person name="Toyoda A."/>
            <person name="Takaki Y."/>
            <person name="Nishi S."/>
            <person name="Hori S."/>
            <person name="Arai W."/>
            <person name="Tsubouchi T."/>
            <person name="Morono Y."/>
            <person name="Uchiyama I."/>
            <person name="Ito T."/>
            <person name="Fujiyama A."/>
            <person name="Inagaki F."/>
            <person name="Takami H."/>
        </authorList>
    </citation>
    <scope>NUCLEOTIDE SEQUENCE</scope>
    <source>
        <strain evidence="1">Expedition CK06-06</strain>
    </source>
</reference>
<proteinExistence type="predicted"/>
<feature type="non-terminal residue" evidence="1">
    <location>
        <position position="1"/>
    </location>
</feature>
<comment type="caution">
    <text evidence="1">The sequence shown here is derived from an EMBL/GenBank/DDBJ whole genome shotgun (WGS) entry which is preliminary data.</text>
</comment>